<organism evidence="1 2">
    <name type="scientific">Methylorubrum populi</name>
    <dbReference type="NCBI Taxonomy" id="223967"/>
    <lineage>
        <taxon>Bacteria</taxon>
        <taxon>Pseudomonadati</taxon>
        <taxon>Pseudomonadota</taxon>
        <taxon>Alphaproteobacteria</taxon>
        <taxon>Hyphomicrobiales</taxon>
        <taxon>Methylobacteriaceae</taxon>
        <taxon>Methylorubrum</taxon>
    </lineage>
</organism>
<gene>
    <name evidence="1" type="ORF">F8B43_5036</name>
</gene>
<accession>A0A833J2L4</accession>
<reference evidence="1 2" key="1">
    <citation type="submission" date="2019-10" db="EMBL/GenBank/DDBJ databases">
        <title>Draft Genome Sequence of the Caffeine Degrading Methylotroph Methylorubrum populi PINKEL.</title>
        <authorList>
            <person name="Dawson S.C."/>
            <person name="Zhang X."/>
            <person name="Wright M.E."/>
            <person name="Sharma G."/>
            <person name="Langner J.T."/>
            <person name="Ditty J.L."/>
            <person name="Subuyuj G.A."/>
        </authorList>
    </citation>
    <scope>NUCLEOTIDE SEQUENCE [LARGE SCALE GENOMIC DNA]</scope>
    <source>
        <strain evidence="1 2">Pinkel</strain>
    </source>
</reference>
<comment type="caution">
    <text evidence="1">The sequence shown here is derived from an EMBL/GenBank/DDBJ whole genome shotgun (WGS) entry which is preliminary data.</text>
</comment>
<dbReference type="AlphaFoldDB" id="A0A833J2L4"/>
<evidence type="ECO:0000313" key="2">
    <source>
        <dbReference type="Proteomes" id="UP000469949"/>
    </source>
</evidence>
<dbReference type="Proteomes" id="UP000469949">
    <property type="component" value="Unassembled WGS sequence"/>
</dbReference>
<name>A0A833J2L4_9HYPH</name>
<evidence type="ECO:0000313" key="1">
    <source>
        <dbReference type="EMBL" id="KAB7782281.1"/>
    </source>
</evidence>
<proteinExistence type="predicted"/>
<protein>
    <submittedName>
        <fullName evidence="1">Uncharacterized protein</fullName>
    </submittedName>
</protein>
<dbReference type="EMBL" id="WEKV01000020">
    <property type="protein sequence ID" value="KAB7782281.1"/>
    <property type="molecule type" value="Genomic_DNA"/>
</dbReference>
<dbReference type="RefSeq" id="WP_152278754.1">
    <property type="nucleotide sequence ID" value="NZ_WEKV01000020.1"/>
</dbReference>
<sequence length="86" mass="9721">MAVPDRELEFSPLSGRVTQDGVTVQVHIYRFAGTDDGWTLEVVDHDDGSTVWNGLFDTDVDAYEAFERCIEQDGIRTFTEDAPTRH</sequence>